<dbReference type="Proteomes" id="UP000499080">
    <property type="component" value="Unassembled WGS sequence"/>
</dbReference>
<evidence type="ECO:0000313" key="1">
    <source>
        <dbReference type="EMBL" id="GBM28974.1"/>
    </source>
</evidence>
<dbReference type="AlphaFoldDB" id="A0A4Y2EMA7"/>
<dbReference type="OrthoDB" id="6778712at2759"/>
<comment type="caution">
    <text evidence="1">The sequence shown here is derived from an EMBL/GenBank/DDBJ whole genome shotgun (WGS) entry which is preliminary data.</text>
</comment>
<accession>A0A4Y2EMA7</accession>
<reference evidence="1 2" key="1">
    <citation type="journal article" date="2019" name="Sci. Rep.">
        <title>Orb-weaving spider Araneus ventricosus genome elucidates the spidroin gene catalogue.</title>
        <authorList>
            <person name="Kono N."/>
            <person name="Nakamura H."/>
            <person name="Ohtoshi R."/>
            <person name="Moran D.A.P."/>
            <person name="Shinohara A."/>
            <person name="Yoshida Y."/>
            <person name="Fujiwara M."/>
            <person name="Mori M."/>
            <person name="Tomita M."/>
            <person name="Arakawa K."/>
        </authorList>
    </citation>
    <scope>NUCLEOTIDE SEQUENCE [LARGE SCALE GENOMIC DNA]</scope>
</reference>
<protein>
    <submittedName>
        <fullName evidence="1">Uncharacterized protein</fullName>
    </submittedName>
</protein>
<organism evidence="1 2">
    <name type="scientific">Araneus ventricosus</name>
    <name type="common">Orbweaver spider</name>
    <name type="synonym">Epeira ventricosa</name>
    <dbReference type="NCBI Taxonomy" id="182803"/>
    <lineage>
        <taxon>Eukaryota</taxon>
        <taxon>Metazoa</taxon>
        <taxon>Ecdysozoa</taxon>
        <taxon>Arthropoda</taxon>
        <taxon>Chelicerata</taxon>
        <taxon>Arachnida</taxon>
        <taxon>Araneae</taxon>
        <taxon>Araneomorphae</taxon>
        <taxon>Entelegynae</taxon>
        <taxon>Araneoidea</taxon>
        <taxon>Araneidae</taxon>
        <taxon>Araneus</taxon>
    </lineage>
</organism>
<keyword evidence="2" id="KW-1185">Reference proteome</keyword>
<evidence type="ECO:0000313" key="2">
    <source>
        <dbReference type="Proteomes" id="UP000499080"/>
    </source>
</evidence>
<gene>
    <name evidence="1" type="ORF">AVEN_40734_1</name>
</gene>
<dbReference type="EMBL" id="BGPR01000624">
    <property type="protein sequence ID" value="GBM28974.1"/>
    <property type="molecule type" value="Genomic_DNA"/>
</dbReference>
<sequence>MGIGNIDKQTSIALTKTVARKRKRAAFSSTFVPCTSTSDVQSTMLLKSSEDSLCDRFEEPNFNEVEFERTSTPDTCKRISLSHTASAAFRTGVSEREMWR</sequence>
<proteinExistence type="predicted"/>
<name>A0A4Y2EMA7_ARAVE</name>